<gene>
    <name evidence="1" type="ORF">OM074_10365</name>
</gene>
<dbReference type="AlphaFoldDB" id="A0AAE3MEB4"/>
<accession>A0AAE3MEB4</accession>
<reference evidence="1" key="1">
    <citation type="submission" date="2022-10" db="EMBL/GenBank/DDBJ databases">
        <authorList>
            <person name="Yu W.X."/>
        </authorList>
    </citation>
    <scope>NUCLEOTIDE SEQUENCE</scope>
    <source>
        <strain evidence="1">D04</strain>
    </source>
</reference>
<comment type="caution">
    <text evidence="1">The sequence shown here is derived from an EMBL/GenBank/DDBJ whole genome shotgun (WGS) entry which is preliminary data.</text>
</comment>
<protein>
    <submittedName>
        <fullName evidence="1">Uncharacterized protein</fullName>
    </submittedName>
</protein>
<dbReference type="EMBL" id="JAPDPI010000019">
    <property type="protein sequence ID" value="MCW3806031.1"/>
    <property type="molecule type" value="Genomic_DNA"/>
</dbReference>
<dbReference type="Proteomes" id="UP001207408">
    <property type="component" value="Unassembled WGS sequence"/>
</dbReference>
<evidence type="ECO:0000313" key="2">
    <source>
        <dbReference type="Proteomes" id="UP001207408"/>
    </source>
</evidence>
<evidence type="ECO:0000313" key="1">
    <source>
        <dbReference type="EMBL" id="MCW3806031.1"/>
    </source>
</evidence>
<organism evidence="1 2">
    <name type="scientific">Plebeiibacterium marinum</name>
    <dbReference type="NCBI Taxonomy" id="2992111"/>
    <lineage>
        <taxon>Bacteria</taxon>
        <taxon>Pseudomonadati</taxon>
        <taxon>Bacteroidota</taxon>
        <taxon>Bacteroidia</taxon>
        <taxon>Marinilabiliales</taxon>
        <taxon>Marinilabiliaceae</taxon>
        <taxon>Plebeiibacterium</taxon>
    </lineage>
</organism>
<keyword evidence="2" id="KW-1185">Reference proteome</keyword>
<proteinExistence type="predicted"/>
<dbReference type="RefSeq" id="WP_301199403.1">
    <property type="nucleotide sequence ID" value="NZ_JAPDPI010000019.1"/>
</dbReference>
<name>A0AAE3MEB4_9BACT</name>
<sequence>MITIIRKIGSWFLQLGNLCYRLQGTFPGWGNLAASCSNTYISELRIFEKYCIYNKTDSGYIK</sequence>